<organism evidence="3 4">
    <name type="scientific">Acidiphilium rubrum</name>
    <dbReference type="NCBI Taxonomy" id="526"/>
    <lineage>
        <taxon>Bacteria</taxon>
        <taxon>Pseudomonadati</taxon>
        <taxon>Pseudomonadota</taxon>
        <taxon>Alphaproteobacteria</taxon>
        <taxon>Acetobacterales</taxon>
        <taxon>Acidocellaceae</taxon>
        <taxon>Acidiphilium</taxon>
    </lineage>
</organism>
<evidence type="ECO:0000313" key="4">
    <source>
        <dbReference type="Proteomes" id="UP000186308"/>
    </source>
</evidence>
<gene>
    <name evidence="3" type="ORF">SAMN05421828_10327</name>
</gene>
<accession>A0A8G2CIE6</accession>
<dbReference type="Proteomes" id="UP000186308">
    <property type="component" value="Unassembled WGS sequence"/>
</dbReference>
<dbReference type="EMBL" id="FTNE01000003">
    <property type="protein sequence ID" value="SIQ26964.1"/>
    <property type="molecule type" value="Genomic_DNA"/>
</dbReference>
<name>A0A8G2CIE6_ACIRU</name>
<evidence type="ECO:0000256" key="1">
    <source>
        <dbReference type="SAM" id="MobiDB-lite"/>
    </source>
</evidence>
<sequence length="40" mass="4089">MKYLILILACAALAACGRAGAPTQPGPASAITYPHTYPSQ</sequence>
<proteinExistence type="predicted"/>
<dbReference type="RefSeq" id="WP_281174436.1">
    <property type="nucleotide sequence ID" value="NZ_DAOMCH010000010.1"/>
</dbReference>
<dbReference type="AlphaFoldDB" id="A0A8G2CIE6"/>
<evidence type="ECO:0008006" key="5">
    <source>
        <dbReference type="Google" id="ProtNLM"/>
    </source>
</evidence>
<protein>
    <recommendedName>
        <fullName evidence="5">Lipoprotein-attachment site-containing protein</fullName>
    </recommendedName>
</protein>
<feature type="signal peptide" evidence="2">
    <location>
        <begin position="1"/>
        <end position="21"/>
    </location>
</feature>
<feature type="region of interest" description="Disordered" evidence="1">
    <location>
        <begin position="19"/>
        <end position="40"/>
    </location>
</feature>
<reference evidence="3 4" key="1">
    <citation type="submission" date="2017-01" db="EMBL/GenBank/DDBJ databases">
        <authorList>
            <person name="Varghese N."/>
            <person name="Submissions S."/>
        </authorList>
    </citation>
    <scope>NUCLEOTIDE SEQUENCE [LARGE SCALE GENOMIC DNA]</scope>
    <source>
        <strain evidence="3 4">ATCC 35905</strain>
    </source>
</reference>
<evidence type="ECO:0000256" key="2">
    <source>
        <dbReference type="SAM" id="SignalP"/>
    </source>
</evidence>
<keyword evidence="4" id="KW-1185">Reference proteome</keyword>
<evidence type="ECO:0000313" key="3">
    <source>
        <dbReference type="EMBL" id="SIQ26964.1"/>
    </source>
</evidence>
<dbReference type="PROSITE" id="PS51257">
    <property type="entry name" value="PROKAR_LIPOPROTEIN"/>
    <property type="match status" value="1"/>
</dbReference>
<keyword evidence="2" id="KW-0732">Signal</keyword>
<comment type="caution">
    <text evidence="3">The sequence shown here is derived from an EMBL/GenBank/DDBJ whole genome shotgun (WGS) entry which is preliminary data.</text>
</comment>
<feature type="chain" id="PRO_5034164134" description="Lipoprotein-attachment site-containing protein" evidence="2">
    <location>
        <begin position="22"/>
        <end position="40"/>
    </location>
</feature>